<dbReference type="InterPro" id="IPR039708">
    <property type="entry name" value="MT1774/Rv1733c-like"/>
</dbReference>
<evidence type="ECO:0000313" key="2">
    <source>
        <dbReference type="EMBL" id="MFB9203129.1"/>
    </source>
</evidence>
<dbReference type="PANTHER" id="PTHR42305">
    <property type="entry name" value="MEMBRANE PROTEIN RV1733C-RELATED"/>
    <property type="match status" value="1"/>
</dbReference>
<feature type="transmembrane region" description="Helical" evidence="1">
    <location>
        <begin position="149"/>
        <end position="171"/>
    </location>
</feature>
<keyword evidence="1" id="KW-0472">Membrane</keyword>
<comment type="caution">
    <text evidence="2">The sequence shown here is derived from an EMBL/GenBank/DDBJ whole genome shotgun (WGS) entry which is preliminary data.</text>
</comment>
<sequence length="199" mass="22072">MRAVMNATMLRIRRHRPDRNPLRRRSDRLESAGLVVAVLLVLISVWPAVLAGRITYEGGLRNARIGPGFRQQVTATLLREPRSVRAAFGESAASTVPARWTTPAGVVRTGRISVPAGTRAGQSVPLWIDHEGDPTTPPPSRTDVVLRGVGMALFTLVLAVLLVAGLLAALLRLLDRRRYAEWDAAWIRADDRWRRPRRP</sequence>
<keyword evidence="1" id="KW-0812">Transmembrane</keyword>
<dbReference type="RefSeq" id="WP_189646259.1">
    <property type="nucleotide sequence ID" value="NZ_BMRC01000002.1"/>
</dbReference>
<name>A0ABV5IHB8_9ACTN</name>
<dbReference type="EMBL" id="JBHMEI010000013">
    <property type="protein sequence ID" value="MFB9203129.1"/>
    <property type="molecule type" value="Genomic_DNA"/>
</dbReference>
<evidence type="ECO:0000256" key="1">
    <source>
        <dbReference type="SAM" id="Phobius"/>
    </source>
</evidence>
<evidence type="ECO:0008006" key="4">
    <source>
        <dbReference type="Google" id="ProtNLM"/>
    </source>
</evidence>
<gene>
    <name evidence="2" type="ORF">ACFFV7_18155</name>
</gene>
<dbReference type="PANTHER" id="PTHR42305:SF1">
    <property type="entry name" value="MEMBRANE PROTEIN RV1733C-RELATED"/>
    <property type="match status" value="1"/>
</dbReference>
<evidence type="ECO:0000313" key="3">
    <source>
        <dbReference type="Proteomes" id="UP001589647"/>
    </source>
</evidence>
<dbReference type="Proteomes" id="UP001589647">
    <property type="component" value="Unassembled WGS sequence"/>
</dbReference>
<accession>A0ABV5IHB8</accession>
<organism evidence="2 3">
    <name type="scientific">Nonomuraea spiralis</name>
    <dbReference type="NCBI Taxonomy" id="46182"/>
    <lineage>
        <taxon>Bacteria</taxon>
        <taxon>Bacillati</taxon>
        <taxon>Actinomycetota</taxon>
        <taxon>Actinomycetes</taxon>
        <taxon>Streptosporangiales</taxon>
        <taxon>Streptosporangiaceae</taxon>
        <taxon>Nonomuraea</taxon>
    </lineage>
</organism>
<reference evidence="2 3" key="1">
    <citation type="submission" date="2024-09" db="EMBL/GenBank/DDBJ databases">
        <authorList>
            <person name="Sun Q."/>
            <person name="Mori K."/>
        </authorList>
    </citation>
    <scope>NUCLEOTIDE SEQUENCE [LARGE SCALE GENOMIC DNA]</scope>
    <source>
        <strain evidence="2 3">CCM 3426</strain>
    </source>
</reference>
<keyword evidence="1" id="KW-1133">Transmembrane helix</keyword>
<proteinExistence type="predicted"/>
<protein>
    <recommendedName>
        <fullName evidence="4">Transmembrane protein</fullName>
    </recommendedName>
</protein>
<keyword evidence="3" id="KW-1185">Reference proteome</keyword>